<dbReference type="Proteomes" id="UP001732700">
    <property type="component" value="Chromosome 1A"/>
</dbReference>
<protein>
    <submittedName>
        <fullName evidence="1">Uncharacterized protein</fullName>
    </submittedName>
</protein>
<evidence type="ECO:0000313" key="2">
    <source>
        <dbReference type="Proteomes" id="UP001732700"/>
    </source>
</evidence>
<keyword evidence="2" id="KW-1185">Reference proteome</keyword>
<dbReference type="EnsemblPlants" id="AVESA.00010b.r2.1AG0025730.3">
    <property type="protein sequence ID" value="AVESA.00010b.r2.1AG0025730.3.CDS.1"/>
    <property type="gene ID" value="AVESA.00010b.r2.1AG0025730"/>
</dbReference>
<proteinExistence type="predicted"/>
<reference evidence="1" key="1">
    <citation type="submission" date="2021-05" db="EMBL/GenBank/DDBJ databases">
        <authorList>
            <person name="Scholz U."/>
            <person name="Mascher M."/>
            <person name="Fiebig A."/>
        </authorList>
    </citation>
    <scope>NUCLEOTIDE SEQUENCE [LARGE SCALE GENOMIC DNA]</scope>
</reference>
<sequence length="398" mass="45187">MGSEEGEMLPVAAQPLDDDNLLSEILLRLPPQPSSLPCAAAICKRWFSQISDRGFIRRFRLHHRSNPPLLGLFHERAGSIHLQPTMEPPNRVPHGRFSSPEGLRSFRLVGCRHGLVLIFHYSQDQILVWDPITDEQHRFAFPPEFYMLETPIEGTVIRVAGDAHHFQVVLVAYTPEENPRAIVLFYSSKTTVWNILMSTPFPGDAMEYASMPSVLVGDSLYWLLFGKSSVILEVDLDIRSLAVTPVPMDMFPEVDHLMVMRAEGGLGILSLSDYTIQLWKRNTNSASTASWLLRRNIDLDMLLGLNSQENISRYIRVIAYAEENNVVFLRRCSGIFMVQLESLQFSKITEDIPHVICYPFESVYAAGNSMSSYCGCNNTTSIFDNWLMECRSHPFRLS</sequence>
<reference evidence="1" key="2">
    <citation type="submission" date="2025-09" db="UniProtKB">
        <authorList>
            <consortium name="EnsemblPlants"/>
        </authorList>
    </citation>
    <scope>IDENTIFICATION</scope>
</reference>
<accession>A0ACD5TBP3</accession>
<name>A0ACD5TBP3_AVESA</name>
<organism evidence="1 2">
    <name type="scientific">Avena sativa</name>
    <name type="common">Oat</name>
    <dbReference type="NCBI Taxonomy" id="4498"/>
    <lineage>
        <taxon>Eukaryota</taxon>
        <taxon>Viridiplantae</taxon>
        <taxon>Streptophyta</taxon>
        <taxon>Embryophyta</taxon>
        <taxon>Tracheophyta</taxon>
        <taxon>Spermatophyta</taxon>
        <taxon>Magnoliopsida</taxon>
        <taxon>Liliopsida</taxon>
        <taxon>Poales</taxon>
        <taxon>Poaceae</taxon>
        <taxon>BOP clade</taxon>
        <taxon>Pooideae</taxon>
        <taxon>Poodae</taxon>
        <taxon>Poeae</taxon>
        <taxon>Poeae Chloroplast Group 1 (Aveneae type)</taxon>
        <taxon>Aveninae</taxon>
        <taxon>Avena</taxon>
    </lineage>
</organism>
<evidence type="ECO:0000313" key="1">
    <source>
        <dbReference type="EnsemblPlants" id="AVESA.00010b.r2.1AG0025730.3.CDS.1"/>
    </source>
</evidence>